<evidence type="ECO:0000313" key="2">
    <source>
        <dbReference type="Proteomes" id="UP000805193"/>
    </source>
</evidence>
<protein>
    <submittedName>
        <fullName evidence="1">Uncharacterized protein</fullName>
    </submittedName>
</protein>
<reference evidence="1 2" key="1">
    <citation type="journal article" date="2020" name="Cell">
        <title>Large-Scale Comparative Analyses of Tick Genomes Elucidate Their Genetic Diversity and Vector Capacities.</title>
        <authorList>
            <consortium name="Tick Genome and Microbiome Consortium (TIGMIC)"/>
            <person name="Jia N."/>
            <person name="Wang J."/>
            <person name="Shi W."/>
            <person name="Du L."/>
            <person name="Sun Y."/>
            <person name="Zhan W."/>
            <person name="Jiang J.F."/>
            <person name="Wang Q."/>
            <person name="Zhang B."/>
            <person name="Ji P."/>
            <person name="Bell-Sakyi L."/>
            <person name="Cui X.M."/>
            <person name="Yuan T.T."/>
            <person name="Jiang B.G."/>
            <person name="Yang W.F."/>
            <person name="Lam T.T."/>
            <person name="Chang Q.C."/>
            <person name="Ding S.J."/>
            <person name="Wang X.J."/>
            <person name="Zhu J.G."/>
            <person name="Ruan X.D."/>
            <person name="Zhao L."/>
            <person name="Wei J.T."/>
            <person name="Ye R.Z."/>
            <person name="Que T.C."/>
            <person name="Du C.H."/>
            <person name="Zhou Y.H."/>
            <person name="Cheng J.X."/>
            <person name="Dai P.F."/>
            <person name="Guo W.B."/>
            <person name="Han X.H."/>
            <person name="Huang E.J."/>
            <person name="Li L.F."/>
            <person name="Wei W."/>
            <person name="Gao Y.C."/>
            <person name="Liu J.Z."/>
            <person name="Shao H.Z."/>
            <person name="Wang X."/>
            <person name="Wang C.C."/>
            <person name="Yang T.C."/>
            <person name="Huo Q.B."/>
            <person name="Li W."/>
            <person name="Chen H.Y."/>
            <person name="Chen S.E."/>
            <person name="Zhou L.G."/>
            <person name="Ni X.B."/>
            <person name="Tian J.H."/>
            <person name="Sheng Y."/>
            <person name="Liu T."/>
            <person name="Pan Y.S."/>
            <person name="Xia L.Y."/>
            <person name="Li J."/>
            <person name="Zhao F."/>
            <person name="Cao W.C."/>
        </authorList>
    </citation>
    <scope>NUCLEOTIDE SEQUENCE [LARGE SCALE GENOMIC DNA]</scope>
    <source>
        <strain evidence="1">Iper-2018</strain>
    </source>
</reference>
<sequence>RFRDFLGKSSKVIQCAKHVCDKDPYTFVFTLPADTHKDTSQTLRKESTEKSEDYIQLVSDTIDEKADALNDLGQYLWENPELAFKEKKAHDYITKYLESEGFSVTRNYLLDTAFRAEYGDGGPLVIIMCEFDALPDIGHACGHNLIAECAVATGIAVKKALESDSSLSGKVVVLGTPGEEGGQGKVYLLRDGAFDGADVALMAHPFSKNISHPVTSALAQIHVTYDGKPAHAGAAPWDGINALDAAVGAYVNVSMLRQQMKPDYRATGIFKEGGAAANIIPEHTEMEFTLRAQDRKNVLILKEKLESCFKAAATATGCSVEIKDGGPLVDNLISSEPMSKVFEAFARAVGFPPVSGVDENTGSTDAGNVSHVLPTLHPYFELNSAGFNHTEEFTKATNTPESFDLTLKTAKALALTALEVMRDPEFLKEIKKQFEIDTADDMVMARSRL</sequence>
<feature type="non-terminal residue" evidence="1">
    <location>
        <position position="1"/>
    </location>
</feature>
<gene>
    <name evidence="1" type="ORF">HPB47_016315</name>
</gene>
<evidence type="ECO:0000313" key="1">
    <source>
        <dbReference type="EMBL" id="KAG0440356.1"/>
    </source>
</evidence>
<keyword evidence="2" id="KW-1185">Reference proteome</keyword>
<dbReference type="EMBL" id="JABSTQ010005029">
    <property type="protein sequence ID" value="KAG0440356.1"/>
    <property type="molecule type" value="Genomic_DNA"/>
</dbReference>
<comment type="caution">
    <text evidence="1">The sequence shown here is derived from an EMBL/GenBank/DDBJ whole genome shotgun (WGS) entry which is preliminary data.</text>
</comment>
<dbReference type="Proteomes" id="UP000805193">
    <property type="component" value="Unassembled WGS sequence"/>
</dbReference>
<organism evidence="1 2">
    <name type="scientific">Ixodes persulcatus</name>
    <name type="common">Taiga tick</name>
    <dbReference type="NCBI Taxonomy" id="34615"/>
    <lineage>
        <taxon>Eukaryota</taxon>
        <taxon>Metazoa</taxon>
        <taxon>Ecdysozoa</taxon>
        <taxon>Arthropoda</taxon>
        <taxon>Chelicerata</taxon>
        <taxon>Arachnida</taxon>
        <taxon>Acari</taxon>
        <taxon>Parasitiformes</taxon>
        <taxon>Ixodida</taxon>
        <taxon>Ixodoidea</taxon>
        <taxon>Ixodidae</taxon>
        <taxon>Ixodinae</taxon>
        <taxon>Ixodes</taxon>
    </lineage>
</organism>
<proteinExistence type="predicted"/>
<accession>A0AC60QUT7</accession>
<name>A0AC60QUT7_IXOPE</name>